<evidence type="ECO:0000313" key="6">
    <source>
        <dbReference type="EMBL" id="SFM13192.1"/>
    </source>
</evidence>
<evidence type="ECO:0000256" key="4">
    <source>
        <dbReference type="ARBA" id="ARBA00023002"/>
    </source>
</evidence>
<sequence>MQFNKVTENIIKQLEAILGKANVVVDEEKMEMYSRDETSDKLWEKMPEVVIKPENAQQIAEVVKLANRELIPITPRGGGSGLAAGAVPLHGGMVLSLEKMNKILEIDKENLFMVLEPGVTTGDVQKEAKELNLFYAGDPCSAESSFIGGNVATNAGGNKAIKYGVTGRHVYGLEVVMPDGEIVVYGGKNVKDVTFYDMVHLMVGSEGTLGIITKIWLKLMPLPQYVADLLVPFPDMQSAIKVVPKIMTAGIIPTAVEFMDSLSIKAAELYLNKKLPFSDAGAYIICEVDGNTELQIQEDYETIGKLCKENGALEVFVADNISTQDRIWKSRKAYAEALRMLSPVYCMEDIVVPIANIPAALDAIEKIAAKFDCKIPSAGHAGDGNIHATILREDRDEHAWHDLKDVVLAEIYDAVYALDGNLSGEHGIGAKRISAMYKHMTEGQKKVLRTVKEAFDPNNIMNPGKVVLLGTIAES</sequence>
<dbReference type="Proteomes" id="UP000199520">
    <property type="component" value="Unassembled WGS sequence"/>
</dbReference>
<evidence type="ECO:0000259" key="5">
    <source>
        <dbReference type="PROSITE" id="PS51387"/>
    </source>
</evidence>
<dbReference type="PANTHER" id="PTHR42934">
    <property type="entry name" value="GLYCOLATE OXIDASE SUBUNIT GLCD"/>
    <property type="match status" value="1"/>
</dbReference>
<dbReference type="InterPro" id="IPR016171">
    <property type="entry name" value="Vanillyl_alc_oxidase_C-sub2"/>
</dbReference>
<keyword evidence="7" id="KW-1185">Reference proteome</keyword>
<gene>
    <name evidence="6" type="ORF">SAMN04490355_104425</name>
</gene>
<dbReference type="SUPFAM" id="SSF56176">
    <property type="entry name" value="FAD-binding/transporter-associated domain-like"/>
    <property type="match status" value="1"/>
</dbReference>
<dbReference type="Pfam" id="PF02913">
    <property type="entry name" value="FAD-oxidase_C"/>
    <property type="match status" value="1"/>
</dbReference>
<dbReference type="RefSeq" id="WP_090941410.1">
    <property type="nucleotide sequence ID" value="NZ_FOTS01000044.1"/>
</dbReference>
<dbReference type="InterPro" id="IPR006094">
    <property type="entry name" value="Oxid_FAD_bind_N"/>
</dbReference>
<dbReference type="InterPro" id="IPR036318">
    <property type="entry name" value="FAD-bd_PCMH-like_sf"/>
</dbReference>
<dbReference type="InterPro" id="IPR016166">
    <property type="entry name" value="FAD-bd_PCMH"/>
</dbReference>
<dbReference type="Gene3D" id="3.30.43.10">
    <property type="entry name" value="Uridine Diphospho-n-acetylenolpyruvylglucosamine Reductase, domain 2"/>
    <property type="match status" value="1"/>
</dbReference>
<keyword evidence="2" id="KW-0285">Flavoprotein</keyword>
<keyword evidence="3" id="KW-0274">FAD</keyword>
<dbReference type="GO" id="GO:0016491">
    <property type="term" value="F:oxidoreductase activity"/>
    <property type="evidence" value="ECO:0007669"/>
    <property type="project" value="UniProtKB-KW"/>
</dbReference>
<evidence type="ECO:0000313" key="7">
    <source>
        <dbReference type="Proteomes" id="UP000199520"/>
    </source>
</evidence>
<dbReference type="EMBL" id="FOTS01000044">
    <property type="protein sequence ID" value="SFM13192.1"/>
    <property type="molecule type" value="Genomic_DNA"/>
</dbReference>
<feature type="domain" description="FAD-binding PCMH-type" evidence="5">
    <location>
        <begin position="42"/>
        <end position="222"/>
    </location>
</feature>
<protein>
    <submittedName>
        <fullName evidence="6">Glycolate oxidase</fullName>
    </submittedName>
</protein>
<dbReference type="AlphaFoldDB" id="A0A1I4NC94"/>
<dbReference type="Gene3D" id="3.30.70.2740">
    <property type="match status" value="1"/>
</dbReference>
<keyword evidence="4" id="KW-0560">Oxidoreductase</keyword>
<proteinExistence type="predicted"/>
<dbReference type="Gene3D" id="3.30.70.2190">
    <property type="match status" value="1"/>
</dbReference>
<dbReference type="PROSITE" id="PS51387">
    <property type="entry name" value="FAD_PCMH"/>
    <property type="match status" value="1"/>
</dbReference>
<dbReference type="Pfam" id="PF01565">
    <property type="entry name" value="FAD_binding_4"/>
    <property type="match status" value="1"/>
</dbReference>
<name>A0A1I4NC94_9FIRM</name>
<dbReference type="STRING" id="1123291.SAMN04490355_104425"/>
<dbReference type="OrthoDB" id="9767256at2"/>
<organism evidence="6 7">
    <name type="scientific">Pelosinus propionicus DSM 13327</name>
    <dbReference type="NCBI Taxonomy" id="1123291"/>
    <lineage>
        <taxon>Bacteria</taxon>
        <taxon>Bacillati</taxon>
        <taxon>Bacillota</taxon>
        <taxon>Negativicutes</taxon>
        <taxon>Selenomonadales</taxon>
        <taxon>Sporomusaceae</taxon>
        <taxon>Pelosinus</taxon>
    </lineage>
</organism>
<dbReference type="Gene3D" id="3.30.465.10">
    <property type="match status" value="1"/>
</dbReference>
<dbReference type="InterPro" id="IPR016167">
    <property type="entry name" value="FAD-bd_PCMH_sub1"/>
</dbReference>
<dbReference type="SUPFAM" id="SSF55103">
    <property type="entry name" value="FAD-linked oxidases, C-terminal domain"/>
    <property type="match status" value="1"/>
</dbReference>
<reference evidence="7" key="1">
    <citation type="submission" date="2016-10" db="EMBL/GenBank/DDBJ databases">
        <authorList>
            <person name="Varghese N."/>
            <person name="Submissions S."/>
        </authorList>
    </citation>
    <scope>NUCLEOTIDE SEQUENCE [LARGE SCALE GENOMIC DNA]</scope>
    <source>
        <strain evidence="7">DSM 13327</strain>
    </source>
</reference>
<dbReference type="InterPro" id="IPR004113">
    <property type="entry name" value="FAD-bd_oxidored_4_C"/>
</dbReference>
<accession>A0A1I4NC94</accession>
<evidence type="ECO:0000256" key="3">
    <source>
        <dbReference type="ARBA" id="ARBA00022827"/>
    </source>
</evidence>
<dbReference type="InterPro" id="IPR016169">
    <property type="entry name" value="FAD-bd_PCMH_sub2"/>
</dbReference>
<evidence type="ECO:0000256" key="1">
    <source>
        <dbReference type="ARBA" id="ARBA00001974"/>
    </source>
</evidence>
<comment type="cofactor">
    <cofactor evidence="1">
        <name>FAD</name>
        <dbReference type="ChEBI" id="CHEBI:57692"/>
    </cofactor>
</comment>
<dbReference type="GO" id="GO:0071949">
    <property type="term" value="F:FAD binding"/>
    <property type="evidence" value="ECO:0007669"/>
    <property type="project" value="InterPro"/>
</dbReference>
<dbReference type="Gene3D" id="1.10.45.10">
    <property type="entry name" value="Vanillyl-alcohol Oxidase, Chain A, domain 4"/>
    <property type="match status" value="1"/>
</dbReference>
<evidence type="ECO:0000256" key="2">
    <source>
        <dbReference type="ARBA" id="ARBA00022630"/>
    </source>
</evidence>
<dbReference type="InterPro" id="IPR016164">
    <property type="entry name" value="FAD-linked_Oxase-like_C"/>
</dbReference>
<dbReference type="PANTHER" id="PTHR42934:SF2">
    <property type="entry name" value="GLYCOLATE OXIDASE SUBUNIT GLCD"/>
    <property type="match status" value="1"/>
</dbReference>
<dbReference type="InterPro" id="IPR051914">
    <property type="entry name" value="FAD-linked_OxidoTrans_Type4"/>
</dbReference>